<keyword evidence="2" id="KW-1185">Reference proteome</keyword>
<reference evidence="1 2" key="1">
    <citation type="submission" date="2017-11" db="EMBL/GenBank/DDBJ databases">
        <title>Genome sequencing of a diverse group of Pseudomonas species.</title>
        <authorList>
            <person name="Loper J."/>
        </authorList>
    </citation>
    <scope>NUCLEOTIDE SEQUENCE [LARGE SCALE GENOMIC DNA]</scope>
    <source>
        <strain evidence="1 2">LMG 25716</strain>
    </source>
</reference>
<sequence length="40" mass="4652">MFSKKNQNAYIVKRGGVRNFVFGHNMSKRCMYANQKETPA</sequence>
<dbReference type="Proteomes" id="UP000232455">
    <property type="component" value="Unassembled WGS sequence"/>
</dbReference>
<proteinExistence type="predicted"/>
<gene>
    <name evidence="1" type="ORF">ATI02_1115</name>
</gene>
<accession>A0ABX4PY00</accession>
<comment type="caution">
    <text evidence="1">The sequence shown here is derived from an EMBL/GenBank/DDBJ whole genome shotgun (WGS) entry which is preliminary data.</text>
</comment>
<evidence type="ECO:0000313" key="1">
    <source>
        <dbReference type="EMBL" id="PKA68344.1"/>
    </source>
</evidence>
<dbReference type="EMBL" id="PHHE01000001">
    <property type="protein sequence ID" value="PKA68344.1"/>
    <property type="molecule type" value="Genomic_DNA"/>
</dbReference>
<organism evidence="1 2">
    <name type="scientific">Pseudomonas baetica</name>
    <dbReference type="NCBI Taxonomy" id="674054"/>
    <lineage>
        <taxon>Bacteria</taxon>
        <taxon>Pseudomonadati</taxon>
        <taxon>Pseudomonadota</taxon>
        <taxon>Gammaproteobacteria</taxon>
        <taxon>Pseudomonadales</taxon>
        <taxon>Pseudomonadaceae</taxon>
        <taxon>Pseudomonas</taxon>
    </lineage>
</organism>
<protein>
    <submittedName>
        <fullName evidence="1">Uncharacterized protein</fullName>
    </submittedName>
</protein>
<name>A0ABX4PY00_9PSED</name>
<evidence type="ECO:0000313" key="2">
    <source>
        <dbReference type="Proteomes" id="UP000232455"/>
    </source>
</evidence>